<name>A0ABQ9D9K0_9PASS</name>
<evidence type="ECO:0000313" key="3">
    <source>
        <dbReference type="Proteomes" id="UP001145742"/>
    </source>
</evidence>
<feature type="region of interest" description="Disordered" evidence="1">
    <location>
        <begin position="1"/>
        <end position="60"/>
    </location>
</feature>
<feature type="compositionally biased region" description="Basic residues" evidence="1">
    <location>
        <begin position="1"/>
        <end position="10"/>
    </location>
</feature>
<dbReference type="Proteomes" id="UP001145742">
    <property type="component" value="Unassembled WGS sequence"/>
</dbReference>
<gene>
    <name evidence="2" type="ORF">WISP_80179</name>
</gene>
<proteinExistence type="predicted"/>
<sequence length="96" mass="10159">MPRGPPKSKVKGSEKPVGADDGHSLVKSGGFLLQGSGSLLDPTSGSPSPQNSQDYIPSGPDYVDRLDLALGRRHIEISKIREKPVGVIVAEENNIL</sequence>
<dbReference type="EMBL" id="WHWB01034005">
    <property type="protein sequence ID" value="KAJ7415009.1"/>
    <property type="molecule type" value="Genomic_DNA"/>
</dbReference>
<organism evidence="2 3">
    <name type="scientific">Willisornis vidua</name>
    <name type="common">Xingu scale-backed antbird</name>
    <dbReference type="NCBI Taxonomy" id="1566151"/>
    <lineage>
        <taxon>Eukaryota</taxon>
        <taxon>Metazoa</taxon>
        <taxon>Chordata</taxon>
        <taxon>Craniata</taxon>
        <taxon>Vertebrata</taxon>
        <taxon>Euteleostomi</taxon>
        <taxon>Archelosauria</taxon>
        <taxon>Archosauria</taxon>
        <taxon>Dinosauria</taxon>
        <taxon>Saurischia</taxon>
        <taxon>Theropoda</taxon>
        <taxon>Coelurosauria</taxon>
        <taxon>Aves</taxon>
        <taxon>Neognathae</taxon>
        <taxon>Neoaves</taxon>
        <taxon>Telluraves</taxon>
        <taxon>Australaves</taxon>
        <taxon>Passeriformes</taxon>
        <taxon>Thamnophilidae</taxon>
        <taxon>Willisornis</taxon>
    </lineage>
</organism>
<reference evidence="2" key="1">
    <citation type="submission" date="2019-10" db="EMBL/GenBank/DDBJ databases">
        <authorList>
            <person name="Soares A.E.R."/>
            <person name="Aleixo A."/>
            <person name="Schneider P."/>
            <person name="Miyaki C.Y."/>
            <person name="Schneider M.P."/>
            <person name="Mello C."/>
            <person name="Vasconcelos A.T.R."/>
        </authorList>
    </citation>
    <scope>NUCLEOTIDE SEQUENCE</scope>
    <source>
        <tissue evidence="2">Muscle</tissue>
    </source>
</reference>
<evidence type="ECO:0000256" key="1">
    <source>
        <dbReference type="SAM" id="MobiDB-lite"/>
    </source>
</evidence>
<evidence type="ECO:0000313" key="2">
    <source>
        <dbReference type="EMBL" id="KAJ7415009.1"/>
    </source>
</evidence>
<keyword evidence="3" id="KW-1185">Reference proteome</keyword>
<protein>
    <submittedName>
        <fullName evidence="2">Uncharacterized protein</fullName>
    </submittedName>
</protein>
<feature type="compositionally biased region" description="Polar residues" evidence="1">
    <location>
        <begin position="41"/>
        <end position="55"/>
    </location>
</feature>
<feature type="compositionally biased region" description="Basic and acidic residues" evidence="1">
    <location>
        <begin position="11"/>
        <end position="24"/>
    </location>
</feature>
<feature type="compositionally biased region" description="Low complexity" evidence="1">
    <location>
        <begin position="28"/>
        <end position="40"/>
    </location>
</feature>
<accession>A0ABQ9D9K0</accession>
<comment type="caution">
    <text evidence="2">The sequence shown here is derived from an EMBL/GenBank/DDBJ whole genome shotgun (WGS) entry which is preliminary data.</text>
</comment>